<name>A0ABU7JSE2_9NOCA</name>
<proteinExistence type="predicted"/>
<comment type="caution">
    <text evidence="3">The sequence shown here is derived from an EMBL/GenBank/DDBJ whole genome shotgun (WGS) entry which is preliminary data.</text>
</comment>
<evidence type="ECO:0000259" key="2">
    <source>
        <dbReference type="Pfam" id="PF09664"/>
    </source>
</evidence>
<dbReference type="EMBL" id="JAUZMZ010000051">
    <property type="protein sequence ID" value="MEE2032677.1"/>
    <property type="molecule type" value="Genomic_DNA"/>
</dbReference>
<organism evidence="3 4">
    <name type="scientific">Rhodococcus chondri</name>
    <dbReference type="NCBI Taxonomy" id="3065941"/>
    <lineage>
        <taxon>Bacteria</taxon>
        <taxon>Bacillati</taxon>
        <taxon>Actinomycetota</taxon>
        <taxon>Actinomycetes</taxon>
        <taxon>Mycobacteriales</taxon>
        <taxon>Nocardiaceae</taxon>
        <taxon>Rhodococcus</taxon>
    </lineage>
</organism>
<accession>A0ABU7JSE2</accession>
<sequence length="94" mass="10735">MTTARSRIYWHADFDWTGLRTTGRALTDFGAVPWSMDARTYRRALARGESEPLKAGDRRSDSPWDPDLAHALGETGRAVMEERLISELLDTLRR</sequence>
<dbReference type="Proteomes" id="UP001331936">
    <property type="component" value="Unassembled WGS sequence"/>
</dbReference>
<protein>
    <submittedName>
        <fullName evidence="3">DUF2399 domain-containing protein</fullName>
    </submittedName>
</protein>
<keyword evidence="4" id="KW-1185">Reference proteome</keyword>
<dbReference type="Pfam" id="PF09664">
    <property type="entry name" value="DUF2399"/>
    <property type="match status" value="1"/>
</dbReference>
<feature type="region of interest" description="Disordered" evidence="1">
    <location>
        <begin position="48"/>
        <end position="67"/>
    </location>
</feature>
<evidence type="ECO:0000313" key="3">
    <source>
        <dbReference type="EMBL" id="MEE2032677.1"/>
    </source>
</evidence>
<gene>
    <name evidence="3" type="ORF">Q8814_11225</name>
</gene>
<evidence type="ECO:0000256" key="1">
    <source>
        <dbReference type="SAM" id="MobiDB-lite"/>
    </source>
</evidence>
<dbReference type="RefSeq" id="WP_330152093.1">
    <property type="nucleotide sequence ID" value="NZ_JAUZMZ010000051.1"/>
</dbReference>
<reference evidence="3 4" key="1">
    <citation type="submission" date="2023-08" db="EMBL/GenBank/DDBJ databases">
        <authorList>
            <person name="Girao M."/>
            <person name="Carvalho M.F."/>
        </authorList>
    </citation>
    <scope>NUCLEOTIDE SEQUENCE [LARGE SCALE GENOMIC DNA]</scope>
    <source>
        <strain evidence="3 4">CC-R104</strain>
    </source>
</reference>
<evidence type="ECO:0000313" key="4">
    <source>
        <dbReference type="Proteomes" id="UP001331936"/>
    </source>
</evidence>
<feature type="domain" description="DUF2399" evidence="2">
    <location>
        <begin position="5"/>
        <end position="92"/>
    </location>
</feature>
<dbReference type="InterPro" id="IPR024465">
    <property type="entry name" value="DUF2399"/>
</dbReference>
<feature type="compositionally biased region" description="Basic and acidic residues" evidence="1">
    <location>
        <begin position="48"/>
        <end position="62"/>
    </location>
</feature>